<keyword evidence="5" id="KW-0479">Metal-binding</keyword>
<dbReference type="InterPro" id="IPR005493">
    <property type="entry name" value="RraA/RraA-like"/>
</dbReference>
<dbReference type="PANTHER" id="PTHR33254">
    <property type="entry name" value="4-HYDROXY-4-METHYL-2-OXOGLUTARATE ALDOLASE 3-RELATED"/>
    <property type="match status" value="1"/>
</dbReference>
<dbReference type="NCBIfam" id="NF004850">
    <property type="entry name" value="PRK06201.1"/>
    <property type="match status" value="1"/>
</dbReference>
<protein>
    <recommendedName>
        <fullName evidence="2">Putative 4-hydroxy-4-methyl-2-oxoglutarate aldolase</fullName>
    </recommendedName>
    <alternativeName>
        <fullName evidence="3">Regulator of ribonuclease activity homolog</fullName>
    </alternativeName>
    <alternativeName>
        <fullName evidence="4">RraA-like protein</fullName>
    </alternativeName>
</protein>
<dbReference type="InterPro" id="IPR036704">
    <property type="entry name" value="RraA/RraA-like_sf"/>
</dbReference>
<accession>A0A3A3FLJ5</accession>
<dbReference type="Gene3D" id="3.50.30.40">
    <property type="entry name" value="Ribonuclease E inhibitor RraA/RraA-like"/>
    <property type="match status" value="1"/>
</dbReference>
<feature type="binding site" evidence="5">
    <location>
        <position position="129"/>
    </location>
    <ligand>
        <name>Mg(2+)</name>
        <dbReference type="ChEBI" id="CHEBI:18420"/>
    </ligand>
</feature>
<dbReference type="AlphaFoldDB" id="A0A3A3FLJ5"/>
<comment type="cofactor">
    <cofactor evidence="1">
        <name>a divalent metal cation</name>
        <dbReference type="ChEBI" id="CHEBI:60240"/>
    </cofactor>
</comment>
<dbReference type="EMBL" id="QYUO01000002">
    <property type="protein sequence ID" value="RJF95601.1"/>
    <property type="molecule type" value="Genomic_DNA"/>
</dbReference>
<evidence type="ECO:0000256" key="4">
    <source>
        <dbReference type="ARBA" id="ARBA00030169"/>
    </source>
</evidence>
<dbReference type="SUPFAM" id="SSF89562">
    <property type="entry name" value="RraA-like"/>
    <property type="match status" value="1"/>
</dbReference>
<evidence type="ECO:0000256" key="1">
    <source>
        <dbReference type="ARBA" id="ARBA00001968"/>
    </source>
</evidence>
<dbReference type="PANTHER" id="PTHR33254:SF4">
    <property type="entry name" value="4-HYDROXY-4-METHYL-2-OXOGLUTARATE ALDOLASE 3-RELATED"/>
    <property type="match status" value="1"/>
</dbReference>
<organism evidence="6 7">
    <name type="scientific">Noviherbaspirillum saxi</name>
    <dbReference type="NCBI Taxonomy" id="2320863"/>
    <lineage>
        <taxon>Bacteria</taxon>
        <taxon>Pseudomonadati</taxon>
        <taxon>Pseudomonadota</taxon>
        <taxon>Betaproteobacteria</taxon>
        <taxon>Burkholderiales</taxon>
        <taxon>Oxalobacteraceae</taxon>
        <taxon>Noviherbaspirillum</taxon>
    </lineage>
</organism>
<feature type="binding site" evidence="5">
    <location>
        <begin position="106"/>
        <end position="109"/>
    </location>
    <ligand>
        <name>substrate</name>
    </ligand>
</feature>
<evidence type="ECO:0000313" key="6">
    <source>
        <dbReference type="EMBL" id="RJF95601.1"/>
    </source>
</evidence>
<gene>
    <name evidence="6" type="ORF">D3871_19625</name>
</gene>
<comment type="cofactor">
    <cofactor evidence="5">
        <name>Mg(2+)</name>
        <dbReference type="ChEBI" id="CHEBI:18420"/>
    </cofactor>
</comment>
<proteinExistence type="predicted"/>
<feature type="binding site" evidence="5">
    <location>
        <position position="128"/>
    </location>
    <ligand>
        <name>substrate</name>
    </ligand>
</feature>
<evidence type="ECO:0000256" key="3">
    <source>
        <dbReference type="ARBA" id="ARBA00029596"/>
    </source>
</evidence>
<dbReference type="OrthoDB" id="8717144at2"/>
<sequence>MACHQEESAVTQPGFRIYNRARTDENLIALFGNLPASIISDNLSRLNGTWNLHPFHRPGTRLLGQALTVRVRSGDNLMIHKALQMGGVGDVLVIDGDGSLDRALMGEIMKRVAQARGFAGVVMDGAIRDVAAYREDDFPCYARGVCHRGPYKEGPGEINAPVSISGVVVQPGDIVVGDDDGVVFVSPVDARAVAAASRQKAADEAAIFESIALNRYDDAWIEKTLRTRNVQVLE</sequence>
<evidence type="ECO:0000256" key="5">
    <source>
        <dbReference type="PIRSR" id="PIRSR605493-1"/>
    </source>
</evidence>
<reference evidence="7" key="1">
    <citation type="submission" date="2018-09" db="EMBL/GenBank/DDBJ databases">
        <authorList>
            <person name="Zhu H."/>
        </authorList>
    </citation>
    <scope>NUCLEOTIDE SEQUENCE [LARGE SCALE GENOMIC DNA]</scope>
    <source>
        <strain evidence="7">K1R23-30</strain>
    </source>
</reference>
<evidence type="ECO:0000256" key="2">
    <source>
        <dbReference type="ARBA" id="ARBA00016549"/>
    </source>
</evidence>
<evidence type="ECO:0000313" key="7">
    <source>
        <dbReference type="Proteomes" id="UP000265955"/>
    </source>
</evidence>
<dbReference type="Proteomes" id="UP000265955">
    <property type="component" value="Unassembled WGS sequence"/>
</dbReference>
<dbReference type="GO" id="GO:0046872">
    <property type="term" value="F:metal ion binding"/>
    <property type="evidence" value="ECO:0007669"/>
    <property type="project" value="UniProtKB-KW"/>
</dbReference>
<name>A0A3A3FLJ5_9BURK</name>
<keyword evidence="7" id="KW-1185">Reference proteome</keyword>
<keyword evidence="5" id="KW-0460">Magnesium</keyword>
<comment type="caution">
    <text evidence="6">The sequence shown here is derived from an EMBL/GenBank/DDBJ whole genome shotgun (WGS) entry which is preliminary data.</text>
</comment>
<dbReference type="CDD" id="cd16841">
    <property type="entry name" value="RraA_family"/>
    <property type="match status" value="1"/>
</dbReference>
<dbReference type="Pfam" id="PF03737">
    <property type="entry name" value="RraA-like"/>
    <property type="match status" value="1"/>
</dbReference>